<dbReference type="VEuPathDB" id="FungiDB:SJAG_00826"/>
<dbReference type="OMA" id="TNQRMER"/>
<dbReference type="GO" id="GO:0006906">
    <property type="term" value="P:vesicle fusion"/>
    <property type="evidence" value="ECO:0000318"/>
    <property type="project" value="GO_Central"/>
</dbReference>
<dbReference type="GO" id="GO:0032120">
    <property type="term" value="P:ascospore-type prospore membrane formation"/>
    <property type="evidence" value="ECO:0007669"/>
    <property type="project" value="EnsemblFungi"/>
</dbReference>
<dbReference type="PROSITE" id="PS50192">
    <property type="entry name" value="T_SNARE"/>
    <property type="match status" value="1"/>
</dbReference>
<dbReference type="GO" id="GO:0031201">
    <property type="term" value="C:SNARE complex"/>
    <property type="evidence" value="ECO:0000318"/>
    <property type="project" value="GO_Central"/>
</dbReference>
<dbReference type="CDD" id="cd15886">
    <property type="entry name" value="SNARE_SEC9N"/>
    <property type="match status" value="1"/>
</dbReference>
<dbReference type="CDD" id="cd15857">
    <property type="entry name" value="SNARE_SEC9C"/>
    <property type="match status" value="1"/>
</dbReference>
<comment type="similarity">
    <text evidence="1">Belongs to the SNAP-25 family.</text>
</comment>
<evidence type="ECO:0000313" key="4">
    <source>
        <dbReference type="EMBL" id="EEB05799.1"/>
    </source>
</evidence>
<dbReference type="Proteomes" id="UP000001744">
    <property type="component" value="Unassembled WGS sequence"/>
</dbReference>
<organism evidence="4 6">
    <name type="scientific">Schizosaccharomyces japonicus (strain yFS275 / FY16936)</name>
    <name type="common">Fission yeast</name>
    <dbReference type="NCBI Taxonomy" id="402676"/>
    <lineage>
        <taxon>Eukaryota</taxon>
        <taxon>Fungi</taxon>
        <taxon>Dikarya</taxon>
        <taxon>Ascomycota</taxon>
        <taxon>Taphrinomycotina</taxon>
        <taxon>Schizosaccharomycetes</taxon>
        <taxon>Schizosaccharomycetales</taxon>
        <taxon>Schizosaccharomycetaceae</taxon>
        <taxon>Schizosaccharomyces</taxon>
    </lineage>
</organism>
<feature type="compositionally biased region" description="Polar residues" evidence="2">
    <location>
        <begin position="80"/>
        <end position="93"/>
    </location>
</feature>
<dbReference type="GO" id="GO:0019905">
    <property type="term" value="F:syntaxin binding"/>
    <property type="evidence" value="ECO:0000318"/>
    <property type="project" value="GO_Central"/>
</dbReference>
<evidence type="ECO:0000259" key="3">
    <source>
        <dbReference type="PROSITE" id="PS50192"/>
    </source>
</evidence>
<gene>
    <name evidence="5" type="primary">sec9</name>
    <name evidence="4" type="ORF">SJAG_00826</name>
</gene>
<evidence type="ECO:0000256" key="2">
    <source>
        <dbReference type="SAM" id="MobiDB-lite"/>
    </source>
</evidence>
<evidence type="ECO:0000313" key="6">
    <source>
        <dbReference type="Proteomes" id="UP000001744"/>
    </source>
</evidence>
<dbReference type="HOGENOM" id="CLU_020823_2_0_1"/>
<feature type="compositionally biased region" description="Low complexity" evidence="2">
    <location>
        <begin position="61"/>
        <end position="73"/>
    </location>
</feature>
<accession>B6JWP8</accession>
<dbReference type="EMBL" id="KE651166">
    <property type="protein sequence ID" value="EEB05799.1"/>
    <property type="molecule type" value="Genomic_DNA"/>
</dbReference>
<dbReference type="InterPro" id="IPR000727">
    <property type="entry name" value="T_SNARE_dom"/>
</dbReference>
<dbReference type="OrthoDB" id="18679at2759"/>
<dbReference type="JaponicusDB" id="SJAG_00826">
    <property type="gene designation" value="sec9"/>
</dbReference>
<proteinExistence type="inferred from homology"/>
<feature type="region of interest" description="Disordered" evidence="2">
    <location>
        <begin position="52"/>
        <end position="152"/>
    </location>
</feature>
<dbReference type="GO" id="GO:0005886">
    <property type="term" value="C:plasma membrane"/>
    <property type="evidence" value="ECO:0000318"/>
    <property type="project" value="GO_Central"/>
</dbReference>
<sequence>MKKFFRRKKGVSTGMYDSPDSQSSSSVAAPPSYKTVNPYAGDAYAQASAPTRSMNPYAMNSSSRAAASTPSPSVKKSAAYASSINTRESSRTASPELEQRKQELFRGARMTRPDPETASQASSQQGGYGYGMAEGRNNEYGAPSTYEEEEDEVNAIKDKMRFVKQDSLASTRNALQIAAQAEETGRATLNLLGQQTDKIANAEKELDLSRVHAKHATEQAAQLKTYNRSMFAIHVGKPWGKAKRVAQEEARLTAKREAERADEAVNRQFAYQSQQRVGRALQDNDRAMGKKGQRNASLTERARYQFEPDAEDDAVEAEIDRNLDQLGGIASRLRGLAFATGQEIDAQNSRLATVQDKSDQLDTDVYLNIERIRRIH</sequence>
<dbReference type="eggNOG" id="KOG3065">
    <property type="taxonomic scope" value="Eukaryota"/>
</dbReference>
<dbReference type="AlphaFoldDB" id="B6JWP8"/>
<protein>
    <submittedName>
        <fullName evidence="4">SNAP-25 ue, t-SNARE component Sec9</fullName>
    </submittedName>
</protein>
<dbReference type="PANTHER" id="PTHR19305:SF9">
    <property type="entry name" value="SYNAPTOSOMAL-ASSOCIATED PROTEIN 29"/>
    <property type="match status" value="1"/>
</dbReference>
<dbReference type="STRING" id="402676.B6JWP8"/>
<dbReference type="PANTHER" id="PTHR19305">
    <property type="entry name" value="SYNAPTOSOMAL ASSOCIATED PROTEIN"/>
    <property type="match status" value="1"/>
</dbReference>
<dbReference type="SUPFAM" id="SSF58038">
    <property type="entry name" value="SNARE fusion complex"/>
    <property type="match status" value="2"/>
</dbReference>
<feature type="compositionally biased region" description="Basic residues" evidence="2">
    <location>
        <begin position="1"/>
        <end position="10"/>
    </location>
</feature>
<name>B6JWP8_SCHJY</name>
<evidence type="ECO:0000256" key="1">
    <source>
        <dbReference type="ARBA" id="ARBA00009480"/>
    </source>
</evidence>
<dbReference type="GO" id="GO:0005628">
    <property type="term" value="C:prospore membrane"/>
    <property type="evidence" value="ECO:0007669"/>
    <property type="project" value="EnsemblFungi"/>
</dbReference>
<dbReference type="Gene3D" id="1.20.5.110">
    <property type="match status" value="2"/>
</dbReference>
<feature type="region of interest" description="Disordered" evidence="2">
    <location>
        <begin position="1"/>
        <end position="38"/>
    </location>
</feature>
<evidence type="ECO:0000313" key="5">
    <source>
        <dbReference type="JaponicusDB" id="SJAG_00826"/>
    </source>
</evidence>
<dbReference type="GO" id="GO:0006887">
    <property type="term" value="P:exocytosis"/>
    <property type="evidence" value="ECO:0000318"/>
    <property type="project" value="GO_Central"/>
</dbReference>
<dbReference type="GeneID" id="7048900"/>
<feature type="compositionally biased region" description="Low complexity" evidence="2">
    <location>
        <begin position="17"/>
        <end position="32"/>
    </location>
</feature>
<reference evidence="4 6" key="1">
    <citation type="journal article" date="2011" name="Science">
        <title>Comparative functional genomics of the fission yeasts.</title>
        <authorList>
            <person name="Rhind N."/>
            <person name="Chen Z."/>
            <person name="Yassour M."/>
            <person name="Thompson D.A."/>
            <person name="Haas B.J."/>
            <person name="Habib N."/>
            <person name="Wapinski I."/>
            <person name="Roy S."/>
            <person name="Lin M.F."/>
            <person name="Heiman D.I."/>
            <person name="Young S.K."/>
            <person name="Furuya K."/>
            <person name="Guo Y."/>
            <person name="Pidoux A."/>
            <person name="Chen H.M."/>
            <person name="Robbertse B."/>
            <person name="Goldberg J.M."/>
            <person name="Aoki K."/>
            <person name="Bayne E.H."/>
            <person name="Berlin A.M."/>
            <person name="Desjardins C.A."/>
            <person name="Dobbs E."/>
            <person name="Dukaj L."/>
            <person name="Fan L."/>
            <person name="FitzGerald M.G."/>
            <person name="French C."/>
            <person name="Gujja S."/>
            <person name="Hansen K."/>
            <person name="Keifenheim D."/>
            <person name="Levin J.Z."/>
            <person name="Mosher R.A."/>
            <person name="Mueller C.A."/>
            <person name="Pfiffner J."/>
            <person name="Priest M."/>
            <person name="Russ C."/>
            <person name="Smialowska A."/>
            <person name="Swoboda P."/>
            <person name="Sykes S.M."/>
            <person name="Vaughn M."/>
            <person name="Vengrova S."/>
            <person name="Yoder R."/>
            <person name="Zeng Q."/>
            <person name="Allshire R."/>
            <person name="Baulcombe D."/>
            <person name="Birren B.W."/>
            <person name="Brown W."/>
            <person name="Ekwall K."/>
            <person name="Kellis M."/>
            <person name="Leatherwood J."/>
            <person name="Levin H."/>
            <person name="Margalit H."/>
            <person name="Martienssen R."/>
            <person name="Nieduszynski C.A."/>
            <person name="Spatafora J.W."/>
            <person name="Friedman N."/>
            <person name="Dalgaard J.Z."/>
            <person name="Baumann P."/>
            <person name="Niki H."/>
            <person name="Regev A."/>
            <person name="Nusbaum C."/>
        </authorList>
    </citation>
    <scope>NUCLEOTIDE SEQUENCE [LARGE SCALE GENOMIC DNA]</scope>
    <source>
        <strain evidence="6">yFS275 / FY16936</strain>
    </source>
</reference>
<dbReference type="SMART" id="SM00397">
    <property type="entry name" value="t_SNARE"/>
    <property type="match status" value="2"/>
</dbReference>
<feature type="domain" description="T-SNARE coiled-coil homology" evidence="3">
    <location>
        <begin position="313"/>
        <end position="375"/>
    </location>
</feature>
<keyword evidence="6" id="KW-1185">Reference proteome</keyword>
<dbReference type="GO" id="GO:0005484">
    <property type="term" value="F:SNAP receptor activity"/>
    <property type="evidence" value="ECO:0000318"/>
    <property type="project" value="GO_Central"/>
</dbReference>
<dbReference type="RefSeq" id="XP_002172092.1">
    <property type="nucleotide sequence ID" value="XM_002172056.2"/>
</dbReference>
<feature type="compositionally biased region" description="Basic and acidic residues" evidence="2">
    <location>
        <begin position="97"/>
        <end position="115"/>
    </location>
</feature>